<feature type="transmembrane region" description="Helical" evidence="1">
    <location>
        <begin position="12"/>
        <end position="28"/>
    </location>
</feature>
<dbReference type="STRING" id="405564.SAMN04487905_110179"/>
<organism evidence="2 3">
    <name type="scientific">Actinopolyspora xinjiangensis</name>
    <dbReference type="NCBI Taxonomy" id="405564"/>
    <lineage>
        <taxon>Bacteria</taxon>
        <taxon>Bacillati</taxon>
        <taxon>Actinomycetota</taxon>
        <taxon>Actinomycetes</taxon>
        <taxon>Actinopolysporales</taxon>
        <taxon>Actinopolysporaceae</taxon>
        <taxon>Actinopolyspora</taxon>
    </lineage>
</organism>
<reference evidence="3" key="1">
    <citation type="submission" date="2016-10" db="EMBL/GenBank/DDBJ databases">
        <authorList>
            <person name="Varghese N."/>
            <person name="Submissions S."/>
        </authorList>
    </citation>
    <scope>NUCLEOTIDE SEQUENCE [LARGE SCALE GENOMIC DNA]</scope>
    <source>
        <strain evidence="3">DSM 46732</strain>
    </source>
</reference>
<keyword evidence="1" id="KW-0472">Membrane</keyword>
<evidence type="ECO:0000313" key="3">
    <source>
        <dbReference type="Proteomes" id="UP000199497"/>
    </source>
</evidence>
<accession>A0A1H0W2W2</accession>
<keyword evidence="3" id="KW-1185">Reference proteome</keyword>
<protein>
    <submittedName>
        <fullName evidence="2">Uncharacterized protein</fullName>
    </submittedName>
</protein>
<keyword evidence="1" id="KW-0812">Transmembrane</keyword>
<dbReference type="EMBL" id="FNJR01000010">
    <property type="protein sequence ID" value="SDP85080.1"/>
    <property type="molecule type" value="Genomic_DNA"/>
</dbReference>
<gene>
    <name evidence="2" type="ORF">SAMN04487905_110179</name>
</gene>
<proteinExistence type="predicted"/>
<feature type="transmembrane region" description="Helical" evidence="1">
    <location>
        <begin position="121"/>
        <end position="142"/>
    </location>
</feature>
<feature type="transmembrane region" description="Helical" evidence="1">
    <location>
        <begin position="48"/>
        <end position="65"/>
    </location>
</feature>
<dbReference type="Proteomes" id="UP000199497">
    <property type="component" value="Unassembled WGS sequence"/>
</dbReference>
<evidence type="ECO:0000313" key="2">
    <source>
        <dbReference type="EMBL" id="SDP85080.1"/>
    </source>
</evidence>
<feature type="transmembrane region" description="Helical" evidence="1">
    <location>
        <begin position="221"/>
        <end position="241"/>
    </location>
</feature>
<feature type="transmembrane region" description="Helical" evidence="1">
    <location>
        <begin position="199"/>
        <end position="216"/>
    </location>
</feature>
<feature type="transmembrane region" description="Helical" evidence="1">
    <location>
        <begin position="149"/>
        <end position="168"/>
    </location>
</feature>
<evidence type="ECO:0000256" key="1">
    <source>
        <dbReference type="SAM" id="Phobius"/>
    </source>
</evidence>
<keyword evidence="1" id="KW-1133">Transmembrane helix</keyword>
<sequence length="431" mass="47474">MSILGIALRRSTAVWAALPILVFTWVVTKDREGLWNGDWSMASGHLSTSVLWPVALVAAVAAWDASRMRRVGADLLERSYPRSGMAYLLLAGLPALLLSVLCSAVMLLTVTVSVRGGGHPLWNYLAVAETSFVAGVAVGVAAGYVLPRYLAAPTVGIVLWLVMAYGSISDNKYIRALVIRDIQCCSISEQPLLVTLAGQWLWLLALIICCTAVLCWRRPRLAGRIGLLALVVLLGSGKMFAEGNARLTTMRQPDQGICRQSPGGAQVCMWPAHSAGMDRWMDVIDEYRNRFPELHPADSYAQKGLDWSGDSARITRIEPAESRRDLLKSLAIPKVWDSPECALVETENDSNPHTGYRYREYPGMEARAPLKAWVRHRLDPDLSMKQLNPPPNRVAEIEQLLAAPKQQQRSWVRRAVTAANDCTTPMPELPA</sequence>
<feature type="transmembrane region" description="Helical" evidence="1">
    <location>
        <begin position="86"/>
        <end position="109"/>
    </location>
</feature>
<name>A0A1H0W2W2_9ACTN</name>
<dbReference type="AlphaFoldDB" id="A0A1H0W2W2"/>
<dbReference type="RefSeq" id="WP_092603199.1">
    <property type="nucleotide sequence ID" value="NZ_FNJR01000010.1"/>
</dbReference>
<dbReference type="OrthoDB" id="3416461at2"/>